<dbReference type="Proteomes" id="UP000284177">
    <property type="component" value="Unassembled WGS sequence"/>
</dbReference>
<sequence length="148" mass="16960">MQREEMPERPMGPEMPQRPMRPDMPQPPIPTMPRTPQMPYMPTPYTPYYGYPGGRPPVVRPPQFEPEVDFEFEPGPPVTASTNYLQGYLRTLIGRFVRIDFLIGTNTVVDRSGTLLSVGIDHVVLREPESDDITIADLYSIKFVKVFY</sequence>
<keyword evidence="3" id="KW-1185">Reference proteome</keyword>
<name>A0A419SVA0_9FIRM</name>
<dbReference type="OrthoDB" id="2087128at2"/>
<feature type="region of interest" description="Disordered" evidence="1">
    <location>
        <begin position="1"/>
        <end position="39"/>
    </location>
</feature>
<feature type="compositionally biased region" description="Pro residues" evidence="1">
    <location>
        <begin position="22"/>
        <end position="33"/>
    </location>
</feature>
<proteinExistence type="predicted"/>
<evidence type="ECO:0000313" key="2">
    <source>
        <dbReference type="EMBL" id="RKD29158.1"/>
    </source>
</evidence>
<protein>
    <submittedName>
        <fullName evidence="2">Uncharacterized protein</fullName>
    </submittedName>
</protein>
<comment type="caution">
    <text evidence="2">The sequence shown here is derived from an EMBL/GenBank/DDBJ whole genome shotgun (WGS) entry which is preliminary data.</text>
</comment>
<dbReference type="AlphaFoldDB" id="A0A419SVA0"/>
<accession>A0A419SVA0</accession>
<gene>
    <name evidence="2" type="ORF">BET03_06295</name>
</gene>
<reference evidence="2 3" key="1">
    <citation type="submission" date="2016-08" db="EMBL/GenBank/DDBJ databases">
        <title>Novel Firmicutes and Novel Genomes.</title>
        <authorList>
            <person name="Poppleton D.I."/>
            <person name="Gribaldo S."/>
        </authorList>
    </citation>
    <scope>NUCLEOTIDE SEQUENCE [LARGE SCALE GENOMIC DNA]</scope>
    <source>
        <strain evidence="2 3">CTT3</strain>
    </source>
</reference>
<evidence type="ECO:0000313" key="3">
    <source>
        <dbReference type="Proteomes" id="UP000284177"/>
    </source>
</evidence>
<dbReference type="EMBL" id="MCIB01000038">
    <property type="protein sequence ID" value="RKD29158.1"/>
    <property type="molecule type" value="Genomic_DNA"/>
</dbReference>
<organism evidence="2 3">
    <name type="scientific">Thermohalobacter berrensis</name>
    <dbReference type="NCBI Taxonomy" id="99594"/>
    <lineage>
        <taxon>Bacteria</taxon>
        <taxon>Bacillati</taxon>
        <taxon>Bacillota</taxon>
        <taxon>Tissierellia</taxon>
        <taxon>Tissierellales</taxon>
        <taxon>Thermohalobacteraceae</taxon>
        <taxon>Thermohalobacter</taxon>
    </lineage>
</organism>
<evidence type="ECO:0000256" key="1">
    <source>
        <dbReference type="SAM" id="MobiDB-lite"/>
    </source>
</evidence>